<comment type="caution">
    <text evidence="1">The sequence shown here is derived from an EMBL/GenBank/DDBJ whole genome shotgun (WGS) entry which is preliminary data.</text>
</comment>
<organism evidence="1 2">
    <name type="scientific">Sphingopyxis panaciterrulae</name>
    <dbReference type="NCBI Taxonomy" id="462372"/>
    <lineage>
        <taxon>Bacteria</taxon>
        <taxon>Pseudomonadati</taxon>
        <taxon>Pseudomonadota</taxon>
        <taxon>Alphaproteobacteria</taxon>
        <taxon>Sphingomonadales</taxon>
        <taxon>Sphingomonadaceae</taxon>
        <taxon>Sphingopyxis</taxon>
    </lineage>
</organism>
<sequence length="102" mass="10822">MTQLPPSKGFFEVQEADEALALQALGWILADEPRAERLLGTTGLTPERLRASLGQRTTLGAVLGFLTAHEPDLVACAAALDIRPEALAAAAQRIDGTERQTA</sequence>
<dbReference type="Pfam" id="PF12096">
    <property type="entry name" value="DUF3572"/>
    <property type="match status" value="1"/>
</dbReference>
<dbReference type="AlphaFoldDB" id="A0A7W9B1T1"/>
<dbReference type="InterPro" id="IPR021955">
    <property type="entry name" value="DUF3572"/>
</dbReference>
<gene>
    <name evidence="1" type="ORF">FHR21_000013</name>
</gene>
<evidence type="ECO:0000313" key="2">
    <source>
        <dbReference type="Proteomes" id="UP000537161"/>
    </source>
</evidence>
<proteinExistence type="predicted"/>
<evidence type="ECO:0000313" key="1">
    <source>
        <dbReference type="EMBL" id="MBB5704688.1"/>
    </source>
</evidence>
<dbReference type="RefSeq" id="WP_184094054.1">
    <property type="nucleotide sequence ID" value="NZ_JACIJH010000001.1"/>
</dbReference>
<name>A0A7W9B1T1_9SPHN</name>
<accession>A0A7W9B1T1</accession>
<protein>
    <recommendedName>
        <fullName evidence="3">DUF3572 domain-containing protein</fullName>
    </recommendedName>
</protein>
<dbReference type="Proteomes" id="UP000537161">
    <property type="component" value="Unassembled WGS sequence"/>
</dbReference>
<evidence type="ECO:0008006" key="3">
    <source>
        <dbReference type="Google" id="ProtNLM"/>
    </source>
</evidence>
<reference evidence="1 2" key="1">
    <citation type="submission" date="2020-08" db="EMBL/GenBank/DDBJ databases">
        <title>Genomic Encyclopedia of Type Strains, Phase IV (KMG-IV): sequencing the most valuable type-strain genomes for metagenomic binning, comparative biology and taxonomic classification.</title>
        <authorList>
            <person name="Goeker M."/>
        </authorList>
    </citation>
    <scope>NUCLEOTIDE SEQUENCE [LARGE SCALE GENOMIC DNA]</scope>
    <source>
        <strain evidence="1 2">DSM 27163</strain>
    </source>
</reference>
<keyword evidence="2" id="KW-1185">Reference proteome</keyword>
<dbReference type="EMBL" id="JACIJH010000001">
    <property type="protein sequence ID" value="MBB5704688.1"/>
    <property type="molecule type" value="Genomic_DNA"/>
</dbReference>